<evidence type="ECO:0000313" key="1">
    <source>
        <dbReference type="EMBL" id="CEK99360.1"/>
    </source>
</evidence>
<reference evidence="1" key="1">
    <citation type="submission" date="2014-12" db="EMBL/GenBank/DDBJ databases">
        <title>Insight into the proteome of Arion vulgaris.</title>
        <authorList>
            <person name="Aradska J."/>
            <person name="Bulat T."/>
            <person name="Smidak R."/>
            <person name="Sarate P."/>
            <person name="Gangsoo J."/>
            <person name="Sialana F."/>
            <person name="Bilban M."/>
            <person name="Lubec G."/>
        </authorList>
    </citation>
    <scope>NUCLEOTIDE SEQUENCE</scope>
    <source>
        <tissue evidence="1">Skin</tissue>
    </source>
</reference>
<accession>A0A0B7C4H7</accession>
<dbReference type="AlphaFoldDB" id="A0A0B7C4H7"/>
<gene>
    <name evidence="1" type="primary">ORF221092</name>
</gene>
<name>A0A0B7C4H7_9EUPU</name>
<proteinExistence type="predicted"/>
<organism evidence="1">
    <name type="scientific">Arion vulgaris</name>
    <dbReference type="NCBI Taxonomy" id="1028688"/>
    <lineage>
        <taxon>Eukaryota</taxon>
        <taxon>Metazoa</taxon>
        <taxon>Spiralia</taxon>
        <taxon>Lophotrochozoa</taxon>
        <taxon>Mollusca</taxon>
        <taxon>Gastropoda</taxon>
        <taxon>Heterobranchia</taxon>
        <taxon>Euthyneura</taxon>
        <taxon>Panpulmonata</taxon>
        <taxon>Eupulmonata</taxon>
        <taxon>Stylommatophora</taxon>
        <taxon>Helicina</taxon>
        <taxon>Arionoidea</taxon>
        <taxon>Arionidae</taxon>
        <taxon>Arion</taxon>
    </lineage>
</organism>
<feature type="non-terminal residue" evidence="1">
    <location>
        <position position="1"/>
    </location>
</feature>
<dbReference type="EMBL" id="HACG01052489">
    <property type="protein sequence ID" value="CEK99360.1"/>
    <property type="molecule type" value="Transcribed_RNA"/>
</dbReference>
<protein>
    <submittedName>
        <fullName evidence="1">Uncharacterized protein</fullName>
    </submittedName>
</protein>
<sequence length="57" mass="6459">CHEEKGGVGKLNNFRLRIVEEIVRVIATLWAQQKKMTQNKVWCSMTVVPICSIGSEV</sequence>